<evidence type="ECO:0000313" key="2">
    <source>
        <dbReference type="Proteomes" id="UP000000593"/>
    </source>
</evidence>
<gene>
    <name evidence="1" type="ordered locus">PBPRB1920</name>
</gene>
<protein>
    <submittedName>
        <fullName evidence="1">Uncharacterized protein</fullName>
    </submittedName>
</protein>
<keyword evidence="2" id="KW-1185">Reference proteome</keyword>
<accession>Q6LG12</accession>
<proteinExistence type="predicted"/>
<organism evidence="1 2">
    <name type="scientific">Photobacterium profundum (strain SS9)</name>
    <dbReference type="NCBI Taxonomy" id="298386"/>
    <lineage>
        <taxon>Bacteria</taxon>
        <taxon>Pseudomonadati</taxon>
        <taxon>Pseudomonadota</taxon>
        <taxon>Gammaproteobacteria</taxon>
        <taxon>Vibrionales</taxon>
        <taxon>Vibrionaceae</taxon>
        <taxon>Photobacterium</taxon>
    </lineage>
</organism>
<dbReference type="EMBL" id="CR378681">
    <property type="protein sequence ID" value="CAG23768.1"/>
    <property type="molecule type" value="Genomic_DNA"/>
</dbReference>
<dbReference type="Proteomes" id="UP000000593">
    <property type="component" value="Chromosome 2"/>
</dbReference>
<reference evidence="2" key="1">
    <citation type="journal article" date="2005" name="Science">
        <title>Life at depth: Photobacterium profundum genome sequence and expression analysis.</title>
        <authorList>
            <person name="Vezzi A."/>
            <person name="Campanaro S."/>
            <person name="D'Angelo M."/>
            <person name="Simonato F."/>
            <person name="Vitulo N."/>
            <person name="Lauro F.M."/>
            <person name="Cestaro A."/>
            <person name="Malacrida G."/>
            <person name="Simionati B."/>
            <person name="Cannata N."/>
            <person name="Romualdi C."/>
            <person name="Bartlett D.H."/>
            <person name="Valle G."/>
        </authorList>
    </citation>
    <scope>NUCLEOTIDE SEQUENCE [LARGE SCALE GENOMIC DNA]</scope>
    <source>
        <strain evidence="2">ATCC BAA-1253 / SS9</strain>
    </source>
</reference>
<dbReference type="KEGG" id="ppr:PBPRB1920"/>
<dbReference type="HOGENOM" id="CLU_2524639_0_0_6"/>
<name>Q6LG12_PHOPR</name>
<dbReference type="STRING" id="298386.PBPRB1920"/>
<dbReference type="AlphaFoldDB" id="Q6LG12"/>
<evidence type="ECO:0000313" key="1">
    <source>
        <dbReference type="EMBL" id="CAG23768.1"/>
    </source>
</evidence>
<sequence length="84" mass="9693">MAAYYLYPSSLKMLVSARIYWDLGKALIYRSRGLDGTIQTLESNIDYSPQNKQPFVINTVNIFRLFENKPISDSSLRINNRNST</sequence>